<keyword evidence="5" id="KW-1185">Reference proteome</keyword>
<dbReference type="Pfam" id="PF01833">
    <property type="entry name" value="TIG"/>
    <property type="match status" value="1"/>
</dbReference>
<comment type="caution">
    <text evidence="1">Lacks conserved residue(s) required for the propagation of feature annotation.</text>
</comment>
<keyword evidence="2" id="KW-1133">Transmembrane helix</keyword>
<dbReference type="Gene3D" id="2.10.25.10">
    <property type="entry name" value="Laminin"/>
    <property type="match status" value="2"/>
</dbReference>
<dbReference type="GO" id="GO:0016020">
    <property type="term" value="C:membrane"/>
    <property type="evidence" value="ECO:0007669"/>
    <property type="project" value="TreeGrafter"/>
</dbReference>
<evidence type="ECO:0000259" key="3">
    <source>
        <dbReference type="PROSITE" id="PS50026"/>
    </source>
</evidence>
<dbReference type="SUPFAM" id="SSF81296">
    <property type="entry name" value="E set domains"/>
    <property type="match status" value="1"/>
</dbReference>
<evidence type="ECO:0000256" key="2">
    <source>
        <dbReference type="SAM" id="Phobius"/>
    </source>
</evidence>
<reference evidence="5" key="1">
    <citation type="submission" date="2015-09" db="EMBL/GenBank/DDBJ databases">
        <authorList>
            <consortium name="Pathogen Informatics"/>
        </authorList>
    </citation>
    <scope>NUCLEOTIDE SEQUENCE [LARGE SCALE GENOMIC DNA]</scope>
    <source>
        <strain evidence="5">Lake Konstanz</strain>
    </source>
</reference>
<dbReference type="PROSITE" id="PS00022">
    <property type="entry name" value="EGF_1"/>
    <property type="match status" value="3"/>
</dbReference>
<dbReference type="InterPro" id="IPR013783">
    <property type="entry name" value="Ig-like_fold"/>
</dbReference>
<dbReference type="EMBL" id="CYKH01000465">
    <property type="protein sequence ID" value="CUF96838.1"/>
    <property type="molecule type" value="Genomic_DNA"/>
</dbReference>
<accession>A0A0S4IUX9</accession>
<feature type="transmembrane region" description="Helical" evidence="2">
    <location>
        <begin position="1945"/>
        <end position="1967"/>
    </location>
</feature>
<dbReference type="VEuPathDB" id="TriTrypDB:BSAL_68170"/>
<evidence type="ECO:0000313" key="5">
    <source>
        <dbReference type="Proteomes" id="UP000051952"/>
    </source>
</evidence>
<feature type="disulfide bond" evidence="1">
    <location>
        <begin position="219"/>
        <end position="228"/>
    </location>
</feature>
<dbReference type="Gene3D" id="2.60.40.10">
    <property type="entry name" value="Immunoglobulins"/>
    <property type="match status" value="2"/>
</dbReference>
<dbReference type="InterPro" id="IPR002909">
    <property type="entry name" value="IPT_dom"/>
</dbReference>
<keyword evidence="2 4" id="KW-0812">Transmembrane</keyword>
<dbReference type="Proteomes" id="UP000051952">
    <property type="component" value="Unassembled WGS sequence"/>
</dbReference>
<dbReference type="PANTHER" id="PTHR24052:SF8">
    <property type="entry name" value="NIMROD A, ISOFORM E"/>
    <property type="match status" value="1"/>
</dbReference>
<feature type="transmembrane region" description="Helical" evidence="2">
    <location>
        <begin position="2169"/>
        <end position="2191"/>
    </location>
</feature>
<keyword evidence="1" id="KW-0245">EGF-like domain</keyword>
<keyword evidence="1" id="KW-1015">Disulfide bond</keyword>
<dbReference type="PANTHER" id="PTHR24052">
    <property type="entry name" value="DELTA-RELATED"/>
    <property type="match status" value="1"/>
</dbReference>
<evidence type="ECO:0000256" key="1">
    <source>
        <dbReference type="PROSITE-ProRule" id="PRU00076"/>
    </source>
</evidence>
<feature type="domain" description="EGF-like" evidence="3">
    <location>
        <begin position="193"/>
        <end position="229"/>
    </location>
</feature>
<gene>
    <name evidence="4" type="ORF">BSAL_68170</name>
</gene>
<proteinExistence type="predicted"/>
<dbReference type="SMART" id="SM00181">
    <property type="entry name" value="EGF"/>
    <property type="match status" value="13"/>
</dbReference>
<sequence length="2223" mass="236722">MFDAAKFRRQRRIRVMLDTNVTSCVTVGCGDHGTCVSNVGCVCDQDSTKGYWQRSDKDNGRCTMCMVGFAGSNCLLECQGGSCNICNGNGACSQDVTGDGTCTCYRNATTGFWSGSSCSTCASGYFGAKCQNYCPGVDKGTPCGGRGECKTDSNGNGACVCNVGYGADSGCESCDLAHYSVSCSLTCPGYVTSGNTMGQACSGHGKCFNGTSGNGTCVCDPYYGLEDCSKKCLNSCSGHGICSEGSTGTGQCSCDDRYAPPDCGSCIANRTGIECEIDCSVNSDLEVCNNQGACNYTMKVSVYAKPYYPRNASRTLSTFTREVHSKTATASATYRSFCTCAPGYTGAECEVACPGDPPCNGHGTCNLVGGVSRCTCFQNNDTGYWTGDTCSTCSVAYNNSVNCNVLCPVSGGVICSGHGYCAEGYCYCERRDPDSGLDYCDTACQQSSLPSTSDTGQCSKCGCLLCTTEFQFGPTCRSTCPGTANGITCSGNGVCSEGKTANGTCLCYFGYAGTDCSVSCAFSILNGLPCSGFDRGICQCSAASTSTCVPVCSCRDGFAGSSCERTCPIVNGLTCSGHGTCEPTTAGCLCDSEYTGMACNVPCGCNTENGVCDAVTCYNYPASSVCNVCNCFGNFTGVCNLCKAGTQGLTCGGACVHGTTSLVSKECICEPNWSTASCTVACPVGTNGHICGGNGTCASGNRFSGLCACNASMYGSTCEVFCSLDYCQSRFGMLHPQCNLVTGACECRTDTSGYWSGATCSDCVYGYWGTSCTEACDCSNHGSCDSVQCYCSQDETDGFFTGTTCDTCSTGYIGASCNIKDVAITRITRNVNGVSGSILVAANATFNNPTLHSPVTTVAAVDEYNNAKTLFVGARPVVQFDTSQGTLEFIRTTSGNNIFSNSTCYSTSPGDAAYVFVDKQYAYFLMQPLMAQFDGCTLPIRLVVVDRQTLALVATFPLNTTTVNNTNEDSFNATVRVTAADAQYDTGDTETAIKARLTFLVAQTTLDSTTSFLAPFPGGWVVHVDVEELMNKQSRTIVSYQLPKNFLANDVALSPYTLDTFSVVAIAGFYVSAGDPVWDVLAVYVFQGNHSFSPAFNGQISIKSSAPCWMLVTGGVDPGACTLCARAERVLWVNNDLLVAMSSTLSNTDTIIVWIRRVQDMDPGSSVYATTTSTGTTCATLTLRSDLVSGLSLVGNSSRTLSSCSTANCPEALFNIEQTQAGTATSQATAIIYDSFTNVSYIALRVNAGNSASVIAKCSVVEGSFAVYGLKTLGFVTNSLGRSKPEVILAMAIAKNARMLFAPVSGVQSLSVVTILLYEIRSIAPDIADQRNNTLITLYGSGYSRVNLPGDGVTTTYSVNCQFGSAFTPATIVSSTQITCYAPTESETSSAQSCGQQSLEVSMYNQSFPTANGLYIQRAQSAMLTSVSPVRGAMVSANKQVINITGTGFQDSTFSLCKFYSNSSLSRQTLYSPVTLITPNLIQCTQPNATEPSYDTALLDVSIDGQLYTIDGPIVYEIVGSPAGIQNYPSNITVPAAQQTNFTFTTYIVDIRQHRLENLDLEERTFYLFLNISYDSDCSTTSWRPEKNCVPGLELFNASYPNASTSGSIHSLYNAVPCHNESLNNVPSDPRVPWGDEGPTAFPVGYTDNNSRLMYDGVKVFVRRIPVLQGKVEFTDLFFVAPRAGQVTLTVTIPDSSWSATTSIVVVPGDPFALAIDNMADFQSYTSTLQSPNCSTSLESKFFIKANTRLAPIELVVVDRMANIVTIEFNQYTLNSNYYYVQDYDLVQKDQAQSIPTPTQRDNKFIYSDIILFEVHGVSHYVKFSAVDRTSGAVYNTTTPAIRTQSCASSDYYKVPLESTCLPCPGVGSVCDGSELIVVEPGYWRANGSSTHIYLCPGGPTNLFRKLFRPLSYCAPGHTGPLCANCIDGYGKSGTDCIKCDDMSVTATIVAFVVLLVFILLIIWTIVTLRNAETTDLSVIMRTVVNHMQATGELGAFSSQWGPFMQSFMSGQSTASGGGLSVNGVQAFDCLLRGYGQDYRTIFAGYMCLPGIAFGLALVVFGVVRGLKLVPVITPELSREIDEDVKNFGANARTAIIKVRYPMYMVVVTTNCVIMFTLYQTIITQCANALQCATFVFNDHDGVIVSQSYLQSDYSILCGGGNSPLTTPALIFAALYGLGIPLAFTAGYLFVNDTVNMPQLTKLMFMFLCGGYKEQYFFCQNLI</sequence>
<name>A0A0S4IUX9_BODSA</name>
<keyword evidence="2" id="KW-0472">Membrane</keyword>
<evidence type="ECO:0000313" key="4">
    <source>
        <dbReference type="EMBL" id="CUF96838.1"/>
    </source>
</evidence>
<dbReference type="InterPro" id="IPR000742">
    <property type="entry name" value="EGF"/>
</dbReference>
<dbReference type="InterPro" id="IPR052485">
    <property type="entry name" value="MEGF_diff_regulators"/>
</dbReference>
<feature type="domain" description="EGF-like" evidence="3">
    <location>
        <begin position="485"/>
        <end position="517"/>
    </location>
</feature>
<dbReference type="OrthoDB" id="409374at2759"/>
<feature type="disulfide bond" evidence="1">
    <location>
        <begin position="507"/>
        <end position="516"/>
    </location>
</feature>
<feature type="non-terminal residue" evidence="4">
    <location>
        <position position="2223"/>
    </location>
</feature>
<dbReference type="InterPro" id="IPR014756">
    <property type="entry name" value="Ig_E-set"/>
</dbReference>
<protein>
    <submittedName>
        <fullName evidence="4">Transmembrane protein, putative</fullName>
    </submittedName>
</protein>
<dbReference type="PROSITE" id="PS50026">
    <property type="entry name" value="EGF_3"/>
    <property type="match status" value="2"/>
</dbReference>
<dbReference type="PROSITE" id="PS51257">
    <property type="entry name" value="PROKAR_LIPOPROTEIN"/>
    <property type="match status" value="1"/>
</dbReference>
<organism evidence="4 5">
    <name type="scientific">Bodo saltans</name>
    <name type="common">Flagellated protozoan</name>
    <dbReference type="NCBI Taxonomy" id="75058"/>
    <lineage>
        <taxon>Eukaryota</taxon>
        <taxon>Discoba</taxon>
        <taxon>Euglenozoa</taxon>
        <taxon>Kinetoplastea</taxon>
        <taxon>Metakinetoplastina</taxon>
        <taxon>Eubodonida</taxon>
        <taxon>Bodonidae</taxon>
        <taxon>Bodo</taxon>
    </lineage>
</organism>
<feature type="transmembrane region" description="Helical" evidence="2">
    <location>
        <begin position="2043"/>
        <end position="2064"/>
    </location>
</feature>